<dbReference type="KEGG" id="fcy:FRACYDRAFT_246972"/>
<dbReference type="EMBL" id="KV784371">
    <property type="protein sequence ID" value="OEU10492.1"/>
    <property type="molecule type" value="Genomic_DNA"/>
</dbReference>
<gene>
    <name evidence="2" type="ORF">FRACYDRAFT_246972</name>
</gene>
<dbReference type="Gene3D" id="1.20.58.160">
    <property type="match status" value="1"/>
</dbReference>
<dbReference type="CDD" id="cd21383">
    <property type="entry name" value="GAT_GGA_Tom1-like"/>
    <property type="match status" value="1"/>
</dbReference>
<organism evidence="2 3">
    <name type="scientific">Fragilariopsis cylindrus CCMP1102</name>
    <dbReference type="NCBI Taxonomy" id="635003"/>
    <lineage>
        <taxon>Eukaryota</taxon>
        <taxon>Sar</taxon>
        <taxon>Stramenopiles</taxon>
        <taxon>Ochrophyta</taxon>
        <taxon>Bacillariophyta</taxon>
        <taxon>Bacillariophyceae</taxon>
        <taxon>Bacillariophycidae</taxon>
        <taxon>Bacillariales</taxon>
        <taxon>Bacillariaceae</taxon>
        <taxon>Fragilariopsis</taxon>
    </lineage>
</organism>
<name>A0A1E7EX59_9STRA</name>
<feature type="compositionally biased region" description="Low complexity" evidence="1">
    <location>
        <begin position="201"/>
        <end position="230"/>
    </location>
</feature>
<sequence length="253" mass="25581">METTTLASSSLSSSSSPADIKISNDLIIVKEKMDVLDTMLNPNSGPDLASPKLSVVTNDSIRSVIGYLDACAPRMIELVTACTSTSFGVLSEDVFNDVLGCNDRLQKLLTDVDTRILIETPAMTTAASSASSAGTPFSGGGTASADNNDNDTAAEAAGAEVEVADINSLTAASAAANAPTVSAAEELFGDLLLGNEDPFADAHGSGSSGSSSAGIDTGTASTTEAETAAAADDDAVTTDPFDDFFAERTTSDN</sequence>
<dbReference type="OrthoDB" id="2018246at2759"/>
<dbReference type="Proteomes" id="UP000095751">
    <property type="component" value="Unassembled WGS sequence"/>
</dbReference>
<keyword evidence="3" id="KW-1185">Reference proteome</keyword>
<evidence type="ECO:0000313" key="3">
    <source>
        <dbReference type="Proteomes" id="UP000095751"/>
    </source>
</evidence>
<evidence type="ECO:0000313" key="2">
    <source>
        <dbReference type="EMBL" id="OEU10492.1"/>
    </source>
</evidence>
<feature type="region of interest" description="Disordered" evidence="1">
    <location>
        <begin position="199"/>
        <end position="253"/>
    </location>
</feature>
<dbReference type="InParanoid" id="A0A1E7EX59"/>
<dbReference type="AlphaFoldDB" id="A0A1E7EX59"/>
<evidence type="ECO:0008006" key="4">
    <source>
        <dbReference type="Google" id="ProtNLM"/>
    </source>
</evidence>
<evidence type="ECO:0000256" key="1">
    <source>
        <dbReference type="SAM" id="MobiDB-lite"/>
    </source>
</evidence>
<dbReference type="SUPFAM" id="SSF89009">
    <property type="entry name" value="GAT-like domain"/>
    <property type="match status" value="1"/>
</dbReference>
<feature type="compositionally biased region" description="Acidic residues" evidence="1">
    <location>
        <begin position="231"/>
        <end position="244"/>
    </location>
</feature>
<accession>A0A1E7EX59</accession>
<reference evidence="2 3" key="1">
    <citation type="submission" date="2016-09" db="EMBL/GenBank/DDBJ databases">
        <title>Extensive genetic diversity and differential bi-allelic expression allows diatom success in the polar Southern Ocean.</title>
        <authorList>
            <consortium name="DOE Joint Genome Institute"/>
            <person name="Mock T."/>
            <person name="Otillar R.P."/>
            <person name="Strauss J."/>
            <person name="Dupont C."/>
            <person name="Frickenhaus S."/>
            <person name="Maumus F."/>
            <person name="Mcmullan M."/>
            <person name="Sanges R."/>
            <person name="Schmutz J."/>
            <person name="Toseland A."/>
            <person name="Valas R."/>
            <person name="Veluchamy A."/>
            <person name="Ward B.J."/>
            <person name="Allen A."/>
            <person name="Barry K."/>
            <person name="Falciatore A."/>
            <person name="Ferrante M."/>
            <person name="Fortunato A.E."/>
            <person name="Gloeckner G."/>
            <person name="Gruber A."/>
            <person name="Hipkin R."/>
            <person name="Janech M."/>
            <person name="Kroth P."/>
            <person name="Leese F."/>
            <person name="Lindquist E."/>
            <person name="Lyon B.R."/>
            <person name="Martin J."/>
            <person name="Mayer C."/>
            <person name="Parker M."/>
            <person name="Quesneville H."/>
            <person name="Raymond J."/>
            <person name="Uhlig C."/>
            <person name="Valentin K.U."/>
            <person name="Worden A.Z."/>
            <person name="Armbrust E.V."/>
            <person name="Bowler C."/>
            <person name="Green B."/>
            <person name="Moulton V."/>
            <person name="Van Oosterhout C."/>
            <person name="Grigoriev I."/>
        </authorList>
    </citation>
    <scope>NUCLEOTIDE SEQUENCE [LARGE SCALE GENOMIC DNA]</scope>
    <source>
        <strain evidence="2 3">CCMP1102</strain>
    </source>
</reference>
<proteinExistence type="predicted"/>
<protein>
    <recommendedName>
        <fullName evidence="4">GAT domain-containing protein</fullName>
    </recommendedName>
</protein>
<feature type="region of interest" description="Disordered" evidence="1">
    <location>
        <begin position="128"/>
        <end position="150"/>
    </location>
</feature>
<dbReference type="InterPro" id="IPR038425">
    <property type="entry name" value="GAT_sf"/>
</dbReference>